<accession>A0ABV2AFJ5</accession>
<feature type="transmembrane region" description="Helical" evidence="7">
    <location>
        <begin position="105"/>
        <end position="128"/>
    </location>
</feature>
<keyword evidence="6 7" id="KW-0472">Membrane</keyword>
<evidence type="ECO:0000313" key="9">
    <source>
        <dbReference type="Proteomes" id="UP001439008"/>
    </source>
</evidence>
<keyword evidence="3" id="KW-1003">Cell membrane</keyword>
<keyword evidence="2 7" id="KW-0813">Transport</keyword>
<comment type="caution">
    <text evidence="8">The sequence shown here is derived from an EMBL/GenBank/DDBJ whole genome shotgun (WGS) entry which is preliminary data.</text>
</comment>
<dbReference type="InterPro" id="IPR036458">
    <property type="entry name" value="Na:dicarbo_symporter_sf"/>
</dbReference>
<dbReference type="EMBL" id="JBDODL010000066">
    <property type="protein sequence ID" value="MES1918465.1"/>
    <property type="molecule type" value="Genomic_DNA"/>
</dbReference>
<evidence type="ECO:0000256" key="7">
    <source>
        <dbReference type="RuleBase" id="RU361216"/>
    </source>
</evidence>
<evidence type="ECO:0000256" key="3">
    <source>
        <dbReference type="ARBA" id="ARBA00022475"/>
    </source>
</evidence>
<comment type="caution">
    <text evidence="7">Lacks conserved residue(s) required for the propagation of feature annotation.</text>
</comment>
<evidence type="ECO:0000256" key="5">
    <source>
        <dbReference type="ARBA" id="ARBA00022989"/>
    </source>
</evidence>
<feature type="transmembrane region" description="Helical" evidence="7">
    <location>
        <begin position="6"/>
        <end position="28"/>
    </location>
</feature>
<evidence type="ECO:0000256" key="6">
    <source>
        <dbReference type="ARBA" id="ARBA00023136"/>
    </source>
</evidence>
<dbReference type="PRINTS" id="PR00173">
    <property type="entry name" value="EDTRNSPORT"/>
</dbReference>
<organism evidence="8 9">
    <name type="scientific">Bonamia ostreae</name>
    <dbReference type="NCBI Taxonomy" id="126728"/>
    <lineage>
        <taxon>Eukaryota</taxon>
        <taxon>Sar</taxon>
        <taxon>Rhizaria</taxon>
        <taxon>Endomyxa</taxon>
        <taxon>Ascetosporea</taxon>
        <taxon>Haplosporida</taxon>
        <taxon>Bonamia</taxon>
    </lineage>
</organism>
<comment type="subcellular location">
    <subcellularLocation>
        <location evidence="1">Cell membrane</location>
        <topology evidence="1">Multi-pass membrane protein</topology>
    </subcellularLocation>
    <subcellularLocation>
        <location evidence="7">Membrane</location>
        <topology evidence="7">Multi-pass membrane protein</topology>
    </subcellularLocation>
</comment>
<dbReference type="Proteomes" id="UP001439008">
    <property type="component" value="Unassembled WGS sequence"/>
</dbReference>
<comment type="similarity">
    <text evidence="7">Belongs to the dicarboxylate/amino acid:cation symporter (DAACS) (TC 2.A.23) family.</text>
</comment>
<protein>
    <recommendedName>
        <fullName evidence="7">Amino acid transporter</fullName>
    </recommendedName>
</protein>
<feature type="transmembrane region" description="Helical" evidence="7">
    <location>
        <begin position="40"/>
        <end position="64"/>
    </location>
</feature>
<evidence type="ECO:0000256" key="4">
    <source>
        <dbReference type="ARBA" id="ARBA00022692"/>
    </source>
</evidence>
<keyword evidence="7" id="KW-0769">Symport</keyword>
<evidence type="ECO:0000313" key="8">
    <source>
        <dbReference type="EMBL" id="MES1918465.1"/>
    </source>
</evidence>
<dbReference type="Pfam" id="PF00375">
    <property type="entry name" value="SDF"/>
    <property type="match status" value="1"/>
</dbReference>
<keyword evidence="9" id="KW-1185">Reference proteome</keyword>
<sequence>MFGLLGSIYLNFINMIALLLVIILMIENTMRLTGLKNSKAFVITTMVVFIVTSTLANVASVLVVDFGINIMGDLKTSVTDANNAKYGQLHKIISNLVSNILPSNFFGALIKNNMLASMIYSVVFGYFITKFKSKKSFSTIASLVILIKDSMESMIKIVVFSTPVCMFSMICAQIAMLNNLEIFLHVKNFILVFLTGYFY</sequence>
<dbReference type="InterPro" id="IPR001991">
    <property type="entry name" value="Na-dicarboxylate_symporter"/>
</dbReference>
<feature type="transmembrane region" description="Helical" evidence="7">
    <location>
        <begin position="157"/>
        <end position="176"/>
    </location>
</feature>
<dbReference type="Gene3D" id="1.10.3860.10">
    <property type="entry name" value="Sodium:dicarboxylate symporter"/>
    <property type="match status" value="1"/>
</dbReference>
<dbReference type="PANTHER" id="PTHR42865">
    <property type="entry name" value="PROTON/GLUTAMATE-ASPARTATE SYMPORTER"/>
    <property type="match status" value="1"/>
</dbReference>
<dbReference type="PANTHER" id="PTHR42865:SF7">
    <property type="entry name" value="PROTON_GLUTAMATE-ASPARTATE SYMPORTER"/>
    <property type="match status" value="1"/>
</dbReference>
<keyword evidence="4 7" id="KW-0812">Transmembrane</keyword>
<gene>
    <name evidence="8" type="ORF">MHBO_000430</name>
</gene>
<evidence type="ECO:0000256" key="2">
    <source>
        <dbReference type="ARBA" id="ARBA00022448"/>
    </source>
</evidence>
<name>A0ABV2AFJ5_9EUKA</name>
<dbReference type="SUPFAM" id="SSF118215">
    <property type="entry name" value="Proton glutamate symport protein"/>
    <property type="match status" value="1"/>
</dbReference>
<keyword evidence="5 7" id="KW-1133">Transmembrane helix</keyword>
<reference evidence="8 9" key="1">
    <citation type="journal article" date="2024" name="BMC Biol.">
        <title>Comparative genomics of Ascetosporea gives new insight into the evolutionary basis for animal parasitism in Rhizaria.</title>
        <authorList>
            <person name="Hiltunen Thoren M."/>
            <person name="Onut-Brannstrom I."/>
            <person name="Alfjorden A."/>
            <person name="Peckova H."/>
            <person name="Swords F."/>
            <person name="Hooper C."/>
            <person name="Holzer A.S."/>
            <person name="Bass D."/>
            <person name="Burki F."/>
        </authorList>
    </citation>
    <scope>NUCLEOTIDE SEQUENCE [LARGE SCALE GENOMIC DNA]</scope>
    <source>
        <strain evidence="8">20-A016</strain>
    </source>
</reference>
<proteinExistence type="inferred from homology"/>
<evidence type="ECO:0000256" key="1">
    <source>
        <dbReference type="ARBA" id="ARBA00004651"/>
    </source>
</evidence>